<gene>
    <name evidence="1" type="ORF">QOZ95_005480</name>
</gene>
<accession>A0ABU0L7K4</accession>
<proteinExistence type="predicted"/>
<dbReference type="Proteomes" id="UP001242811">
    <property type="component" value="Unassembled WGS sequence"/>
</dbReference>
<evidence type="ECO:0000313" key="1">
    <source>
        <dbReference type="EMBL" id="MDQ0497261.1"/>
    </source>
</evidence>
<dbReference type="RefSeq" id="WP_307500556.1">
    <property type="nucleotide sequence ID" value="NZ_JAUSWA010000064.1"/>
</dbReference>
<evidence type="ECO:0000313" key="2">
    <source>
        <dbReference type="Proteomes" id="UP001242811"/>
    </source>
</evidence>
<comment type="caution">
    <text evidence="1">The sequence shown here is derived from an EMBL/GenBank/DDBJ whole genome shotgun (WGS) entry which is preliminary data.</text>
</comment>
<sequence>MEEVLEGKDATYLLTDHHRLDKCIELLHMRFAQHAWEDILTIADHLHSLAENMYNEAQKARSQKFPYLFKAERPLVFYYGFSYLAKGTALQKLGLYDQAREYILKYSELGWFSGLDKIGWEEVERFKFFAKANLFVNDLLSGKLSVLPEYVRFLEDNPEELLPGLVTIMETASLHLVNVDDLLERFSEKIEDFGNLEDATNRTHYFRFLYHRAVYYTKHQRYQDSVQLILLFLTSYNMINDADFKRFVVLFEVYRQYASGEQIEQYQNICKELLKHEKGISISDDDIRSR</sequence>
<keyword evidence="2" id="KW-1185">Reference proteome</keyword>
<reference evidence="1 2" key="1">
    <citation type="submission" date="2023-07" db="EMBL/GenBank/DDBJ databases">
        <title>Genomic Encyclopedia of Type Strains, Phase IV (KMG-IV): sequencing the most valuable type-strain genomes for metagenomic binning, comparative biology and taxonomic classification.</title>
        <authorList>
            <person name="Goeker M."/>
        </authorList>
    </citation>
    <scope>NUCLEOTIDE SEQUENCE [LARGE SCALE GENOMIC DNA]</scope>
    <source>
        <strain evidence="1 2">DSM 14914</strain>
    </source>
</reference>
<dbReference type="EMBL" id="JAUSWA010000064">
    <property type="protein sequence ID" value="MDQ0497261.1"/>
    <property type="molecule type" value="Genomic_DNA"/>
</dbReference>
<protein>
    <submittedName>
        <fullName evidence="1">Tetratricopeptide (TPR) repeat protein</fullName>
    </submittedName>
</protein>
<name>A0ABU0L7K4_9BACL</name>
<organism evidence="1 2">
    <name type="scientific">Paenibacillus brasilensis</name>
    <dbReference type="NCBI Taxonomy" id="128574"/>
    <lineage>
        <taxon>Bacteria</taxon>
        <taxon>Bacillati</taxon>
        <taxon>Bacillota</taxon>
        <taxon>Bacilli</taxon>
        <taxon>Bacillales</taxon>
        <taxon>Paenibacillaceae</taxon>
        <taxon>Paenibacillus</taxon>
    </lineage>
</organism>